<evidence type="ECO:0000256" key="5">
    <source>
        <dbReference type="ARBA" id="ARBA00022692"/>
    </source>
</evidence>
<evidence type="ECO:0000256" key="6">
    <source>
        <dbReference type="ARBA" id="ARBA00022958"/>
    </source>
</evidence>
<dbReference type="NCBIfam" id="TIGR00933">
    <property type="entry name" value="2a38"/>
    <property type="match status" value="1"/>
</dbReference>
<evidence type="ECO:0000256" key="8">
    <source>
        <dbReference type="ARBA" id="ARBA00023065"/>
    </source>
</evidence>
<dbReference type="STRING" id="180332.GCA_000797495_04010"/>
<feature type="transmembrane region" description="Helical" evidence="10">
    <location>
        <begin position="299"/>
        <end position="327"/>
    </location>
</feature>
<name>A0A4U8Q7M1_9FIRM</name>
<gene>
    <name evidence="11" type="primary">ktrB_2</name>
    <name evidence="11" type="ORF">DSM106044_02077</name>
</gene>
<feature type="transmembrane region" description="Helical" evidence="10">
    <location>
        <begin position="404"/>
        <end position="426"/>
    </location>
</feature>
<dbReference type="InterPro" id="IPR004772">
    <property type="entry name" value="TrkH"/>
</dbReference>
<evidence type="ECO:0000256" key="7">
    <source>
        <dbReference type="ARBA" id="ARBA00022989"/>
    </source>
</evidence>
<evidence type="ECO:0000256" key="1">
    <source>
        <dbReference type="ARBA" id="ARBA00004651"/>
    </source>
</evidence>
<evidence type="ECO:0000313" key="12">
    <source>
        <dbReference type="Proteomes" id="UP000306509"/>
    </source>
</evidence>
<dbReference type="AlphaFoldDB" id="A0A4U8Q7M1"/>
<dbReference type="GO" id="GO:0005886">
    <property type="term" value="C:plasma membrane"/>
    <property type="evidence" value="ECO:0007669"/>
    <property type="project" value="UniProtKB-SubCell"/>
</dbReference>
<feature type="transmembrane region" description="Helical" evidence="10">
    <location>
        <begin position="194"/>
        <end position="213"/>
    </location>
</feature>
<keyword evidence="2" id="KW-0813">Transport</keyword>
<dbReference type="EMBL" id="QGQD01000045">
    <property type="protein sequence ID" value="TLD00881.1"/>
    <property type="molecule type" value="Genomic_DNA"/>
</dbReference>
<dbReference type="RefSeq" id="WP_176731009.1">
    <property type="nucleotide sequence ID" value="NZ_CABMJZ010000006.1"/>
</dbReference>
<protein>
    <submittedName>
        <fullName evidence="11">Ktr system potassium uptake protein B</fullName>
    </submittedName>
</protein>
<feature type="transmembrane region" description="Helical" evidence="10">
    <location>
        <begin position="130"/>
        <end position="150"/>
    </location>
</feature>
<feature type="transmembrane region" description="Helical" evidence="10">
    <location>
        <begin position="75"/>
        <end position="99"/>
    </location>
</feature>
<reference evidence="11 12" key="1">
    <citation type="journal article" date="2019" name="Anaerobe">
        <title>Detection of Robinsoniella peoriensis in multiple bone samples of a trauma patient.</title>
        <authorList>
            <person name="Schrottner P."/>
            <person name="Hartwich K."/>
            <person name="Bunk B."/>
            <person name="Schober I."/>
            <person name="Helbig S."/>
            <person name="Rudolph W.W."/>
            <person name="Gunzer F."/>
        </authorList>
    </citation>
    <scope>NUCLEOTIDE SEQUENCE [LARGE SCALE GENOMIC DNA]</scope>
    <source>
        <strain evidence="11 12">DSM 106044</strain>
    </source>
</reference>
<feature type="transmembrane region" description="Helical" evidence="10">
    <location>
        <begin position="233"/>
        <end position="252"/>
    </location>
</feature>
<evidence type="ECO:0000313" key="11">
    <source>
        <dbReference type="EMBL" id="TLD00881.1"/>
    </source>
</evidence>
<feature type="transmembrane region" description="Helical" evidence="10">
    <location>
        <begin position="348"/>
        <end position="373"/>
    </location>
</feature>
<keyword evidence="3" id="KW-1003">Cell membrane</keyword>
<comment type="subcellular location">
    <subcellularLocation>
        <location evidence="1">Cell membrane</location>
        <topology evidence="1">Multi-pass membrane protein</topology>
    </subcellularLocation>
</comment>
<evidence type="ECO:0000256" key="4">
    <source>
        <dbReference type="ARBA" id="ARBA00022538"/>
    </source>
</evidence>
<dbReference type="Pfam" id="PF02386">
    <property type="entry name" value="TrkH"/>
    <property type="match status" value="1"/>
</dbReference>
<keyword evidence="5 10" id="KW-0812">Transmembrane</keyword>
<dbReference type="PANTHER" id="PTHR32024:SF1">
    <property type="entry name" value="KTR SYSTEM POTASSIUM UPTAKE PROTEIN B"/>
    <property type="match status" value="1"/>
</dbReference>
<organism evidence="11 12">
    <name type="scientific">Robinsoniella peoriensis</name>
    <dbReference type="NCBI Taxonomy" id="180332"/>
    <lineage>
        <taxon>Bacteria</taxon>
        <taxon>Bacillati</taxon>
        <taxon>Bacillota</taxon>
        <taxon>Clostridia</taxon>
        <taxon>Lachnospirales</taxon>
        <taxon>Lachnospiraceae</taxon>
        <taxon>Robinsoniella</taxon>
    </lineage>
</organism>
<keyword evidence="8" id="KW-0406">Ion transport</keyword>
<comment type="caution">
    <text evidence="11">The sequence shown here is derived from an EMBL/GenBank/DDBJ whole genome shotgun (WGS) entry which is preliminary data.</text>
</comment>
<proteinExistence type="predicted"/>
<evidence type="ECO:0000256" key="3">
    <source>
        <dbReference type="ARBA" id="ARBA00022475"/>
    </source>
</evidence>
<evidence type="ECO:0000256" key="10">
    <source>
        <dbReference type="SAM" id="Phobius"/>
    </source>
</evidence>
<dbReference type="PANTHER" id="PTHR32024">
    <property type="entry name" value="TRK SYSTEM POTASSIUM UPTAKE PROTEIN TRKG-RELATED"/>
    <property type="match status" value="1"/>
</dbReference>
<dbReference type="InterPro" id="IPR003445">
    <property type="entry name" value="Cat_transpt"/>
</dbReference>
<keyword evidence="4" id="KW-0633">Potassium transport</keyword>
<feature type="transmembrane region" description="Helical" evidence="10">
    <location>
        <begin position="44"/>
        <end position="63"/>
    </location>
</feature>
<keyword evidence="7 10" id="KW-1133">Transmembrane helix</keyword>
<sequence length="447" mass="48671">MLKLLYKKLTQTQMIAVGFLTIILAGALLLTLPISSKDGQMTNFLDAFFTATSASCVTGLVVSNTVEKWSLFGQLVILGMIQIGGLGFMTIGVFFSIILRRKIGLRTRGILQESVNTMQIGGIVRLAKKIIIGTVFFEGLGAILLSIRFIPEFGVLRGSFYGIFHSISAFCNAGFDLMGKEIPYASFTGYYDDWIINLTIMTLIVVGGIGFLVWDDIWTHKWKFRQYKLHTKIVISATLVLIFGGAVLFYLFENSHIISDMSPSGKILSSLFSSVTARTAGFNTVDTAALQDSSKLLTIVLMFIGGSPGSTAGGIKTTTLVVMIFYLRENITQNRCCNIYGRRLSDDVIKKASAVLCTNLFLSVGAVILITAIQPIPMTDVLLEVFSAIGTVGMSTGITRDLNAISKIIIIFLMYCGRIGSLSFALSLRGNKKTTPVVQPVEQITIG</sequence>
<evidence type="ECO:0000256" key="2">
    <source>
        <dbReference type="ARBA" id="ARBA00022448"/>
    </source>
</evidence>
<keyword evidence="12" id="KW-1185">Reference proteome</keyword>
<keyword evidence="6" id="KW-0630">Potassium</keyword>
<dbReference type="GO" id="GO:0015379">
    <property type="term" value="F:potassium:chloride symporter activity"/>
    <property type="evidence" value="ECO:0007669"/>
    <property type="project" value="InterPro"/>
</dbReference>
<evidence type="ECO:0000256" key="9">
    <source>
        <dbReference type="ARBA" id="ARBA00023136"/>
    </source>
</evidence>
<accession>A0A4U8Q7M1</accession>
<feature type="transmembrane region" description="Helical" evidence="10">
    <location>
        <begin position="12"/>
        <end position="32"/>
    </location>
</feature>
<keyword evidence="9 10" id="KW-0472">Membrane</keyword>
<dbReference type="Proteomes" id="UP000306509">
    <property type="component" value="Unassembled WGS sequence"/>
</dbReference>